<accession>A0ABW4L7T7</accession>
<dbReference type="InterPro" id="IPR013525">
    <property type="entry name" value="ABC2_TM"/>
</dbReference>
<dbReference type="PANTHER" id="PTHR43229">
    <property type="entry name" value="NODULATION PROTEIN J"/>
    <property type="match status" value="1"/>
</dbReference>
<feature type="domain" description="ABC transmembrane type-2" evidence="7">
    <location>
        <begin position="23"/>
        <end position="251"/>
    </location>
</feature>
<keyword evidence="6" id="KW-0813">Transport</keyword>
<dbReference type="InterPro" id="IPR051784">
    <property type="entry name" value="Nod_factor_ABC_transporter"/>
</dbReference>
<feature type="transmembrane region" description="Helical" evidence="6">
    <location>
        <begin position="101"/>
        <end position="127"/>
    </location>
</feature>
<comment type="similarity">
    <text evidence="6">Belongs to the ABC-2 integral membrane protein family.</text>
</comment>
<dbReference type="PIRSF" id="PIRSF006648">
    <property type="entry name" value="DrrB"/>
    <property type="match status" value="1"/>
</dbReference>
<keyword evidence="9" id="KW-1185">Reference proteome</keyword>
<dbReference type="PANTHER" id="PTHR43229:SF2">
    <property type="entry name" value="NODULATION PROTEIN J"/>
    <property type="match status" value="1"/>
</dbReference>
<protein>
    <recommendedName>
        <fullName evidence="6">Transport permease protein</fullName>
    </recommendedName>
</protein>
<feature type="transmembrane region" description="Helical" evidence="6">
    <location>
        <begin position="225"/>
        <end position="244"/>
    </location>
</feature>
<dbReference type="Proteomes" id="UP001597277">
    <property type="component" value="Unassembled WGS sequence"/>
</dbReference>
<evidence type="ECO:0000256" key="3">
    <source>
        <dbReference type="ARBA" id="ARBA00022989"/>
    </source>
</evidence>
<evidence type="ECO:0000256" key="5">
    <source>
        <dbReference type="ARBA" id="ARBA00023251"/>
    </source>
</evidence>
<feature type="transmembrane region" description="Helical" evidence="6">
    <location>
        <begin position="167"/>
        <end position="188"/>
    </location>
</feature>
<feature type="transmembrane region" description="Helical" evidence="6">
    <location>
        <begin position="133"/>
        <end position="155"/>
    </location>
</feature>
<dbReference type="InterPro" id="IPR047817">
    <property type="entry name" value="ABC2_TM_bact-type"/>
</dbReference>
<comment type="caution">
    <text evidence="8">The sequence shown here is derived from an EMBL/GenBank/DDBJ whole genome shotgun (WGS) entry which is preliminary data.</text>
</comment>
<dbReference type="InterPro" id="IPR000412">
    <property type="entry name" value="ABC_2_transport"/>
</dbReference>
<sequence length="253" mass="26633">MSLMTATASIFDRDMRSKMRTPWPYAEAMADPLLLLLLFAPLVGAIGPMPGVPADRTLQWFVPGMLVLMVFTTSAFIGAGFQEERASGALERMLVTPVNRFALLAGRVLRIAATVLVQAVIIVAVTVPFGLQLSVPGAVVAALQLATLAAGLGLGSLAIGLALKNAYAFWGVASMVYTPIIVTSGALLPMEVAPGWLYAASRINPLAHVVDGQRALFRGDLTDPVVLTGFVMALVLCTVGALVGTRVMRRLSA</sequence>
<keyword evidence="3 6" id="KW-1133">Transmembrane helix</keyword>
<comment type="subcellular location">
    <subcellularLocation>
        <location evidence="6">Cell membrane</location>
        <topology evidence="6">Multi-pass membrane protein</topology>
    </subcellularLocation>
    <subcellularLocation>
        <location evidence="1">Membrane</location>
        <topology evidence="1">Multi-pass membrane protein</topology>
    </subcellularLocation>
</comment>
<evidence type="ECO:0000259" key="7">
    <source>
        <dbReference type="PROSITE" id="PS51012"/>
    </source>
</evidence>
<dbReference type="EMBL" id="JBHUEE010000004">
    <property type="protein sequence ID" value="MFD1718121.1"/>
    <property type="molecule type" value="Genomic_DNA"/>
</dbReference>
<dbReference type="RefSeq" id="WP_388005763.1">
    <property type="nucleotide sequence ID" value="NZ_JBHUEE010000004.1"/>
</dbReference>
<comment type="caution">
    <text evidence="6">Lacks conserved residue(s) required for the propagation of feature annotation.</text>
</comment>
<evidence type="ECO:0000313" key="9">
    <source>
        <dbReference type="Proteomes" id="UP001597277"/>
    </source>
</evidence>
<evidence type="ECO:0000256" key="4">
    <source>
        <dbReference type="ARBA" id="ARBA00023136"/>
    </source>
</evidence>
<evidence type="ECO:0000256" key="6">
    <source>
        <dbReference type="RuleBase" id="RU361157"/>
    </source>
</evidence>
<proteinExistence type="inferred from homology"/>
<dbReference type="PROSITE" id="PS51012">
    <property type="entry name" value="ABC_TM2"/>
    <property type="match status" value="1"/>
</dbReference>
<gene>
    <name evidence="8" type="ORF">ACFSE6_09760</name>
</gene>
<feature type="transmembrane region" description="Helical" evidence="6">
    <location>
        <begin position="60"/>
        <end position="81"/>
    </location>
</feature>
<evidence type="ECO:0000256" key="1">
    <source>
        <dbReference type="ARBA" id="ARBA00004141"/>
    </source>
</evidence>
<evidence type="ECO:0000313" key="8">
    <source>
        <dbReference type="EMBL" id="MFD1718121.1"/>
    </source>
</evidence>
<reference evidence="9" key="1">
    <citation type="journal article" date="2019" name="Int. J. Syst. Evol. Microbiol.">
        <title>The Global Catalogue of Microorganisms (GCM) 10K type strain sequencing project: providing services to taxonomists for standard genome sequencing and annotation.</title>
        <authorList>
            <consortium name="The Broad Institute Genomics Platform"/>
            <consortium name="The Broad Institute Genome Sequencing Center for Infectious Disease"/>
            <person name="Wu L."/>
            <person name="Ma J."/>
        </authorList>
    </citation>
    <scope>NUCLEOTIDE SEQUENCE [LARGE SCALE GENOMIC DNA]</scope>
    <source>
        <strain evidence="9">JCM 17130</strain>
    </source>
</reference>
<keyword evidence="2 6" id="KW-0812">Transmembrane</keyword>
<dbReference type="Pfam" id="PF01061">
    <property type="entry name" value="ABC2_membrane"/>
    <property type="match status" value="1"/>
</dbReference>
<name>A0ABW4L7T7_9MICO</name>
<evidence type="ECO:0000256" key="2">
    <source>
        <dbReference type="ARBA" id="ARBA00022692"/>
    </source>
</evidence>
<keyword evidence="4 6" id="KW-0472">Membrane</keyword>
<keyword evidence="6" id="KW-1003">Cell membrane</keyword>
<keyword evidence="5" id="KW-0046">Antibiotic resistance</keyword>
<organism evidence="8 9">
    <name type="scientific">Georgenia deserti</name>
    <dbReference type="NCBI Taxonomy" id="2093781"/>
    <lineage>
        <taxon>Bacteria</taxon>
        <taxon>Bacillati</taxon>
        <taxon>Actinomycetota</taxon>
        <taxon>Actinomycetes</taxon>
        <taxon>Micrococcales</taxon>
        <taxon>Bogoriellaceae</taxon>
        <taxon>Georgenia</taxon>
    </lineage>
</organism>